<protein>
    <recommendedName>
        <fullName evidence="2">DUF465 domain-containing protein</fullName>
    </recommendedName>
</protein>
<dbReference type="InterPro" id="IPR038444">
    <property type="entry name" value="DUF465_sf"/>
</dbReference>
<name>A0A3B1B0P8_9ZZZZ</name>
<dbReference type="InterPro" id="IPR007420">
    <property type="entry name" value="DUF465"/>
</dbReference>
<dbReference type="Pfam" id="PF04325">
    <property type="entry name" value="DUF465"/>
    <property type="match status" value="1"/>
</dbReference>
<gene>
    <name evidence="1" type="ORF">MNBD_GAMMA24-2444</name>
</gene>
<reference evidence="1" key="1">
    <citation type="submission" date="2018-06" db="EMBL/GenBank/DDBJ databases">
        <authorList>
            <person name="Zhirakovskaya E."/>
        </authorList>
    </citation>
    <scope>NUCLEOTIDE SEQUENCE</scope>
</reference>
<organism evidence="1">
    <name type="scientific">hydrothermal vent metagenome</name>
    <dbReference type="NCBI Taxonomy" id="652676"/>
    <lineage>
        <taxon>unclassified sequences</taxon>
        <taxon>metagenomes</taxon>
        <taxon>ecological metagenomes</taxon>
    </lineage>
</organism>
<dbReference type="AlphaFoldDB" id="A0A3B1B0P8"/>
<proteinExistence type="predicted"/>
<evidence type="ECO:0008006" key="2">
    <source>
        <dbReference type="Google" id="ProtNLM"/>
    </source>
</evidence>
<evidence type="ECO:0000313" key="1">
    <source>
        <dbReference type="EMBL" id="VAX11919.1"/>
    </source>
</evidence>
<accession>A0A3B1B0P8</accession>
<sequence length="69" mass="8394">MNDKETNKELRQKMELLIIEHRDLDEVIHRLVCNPDIDQLQIIRLKKRKLYLKDMITRLRSKLIPDIEA</sequence>
<dbReference type="Gene3D" id="6.10.280.50">
    <property type="match status" value="1"/>
</dbReference>
<dbReference type="EMBL" id="UOFZ01000006">
    <property type="protein sequence ID" value="VAX11919.1"/>
    <property type="molecule type" value="Genomic_DNA"/>
</dbReference>